<dbReference type="PANTHER" id="PTHR43115">
    <property type="entry name" value="DEHYDROGENASE/REDUCTASE SDR FAMILY MEMBER 11"/>
    <property type="match status" value="1"/>
</dbReference>
<feature type="region of interest" description="Disordered" evidence="3">
    <location>
        <begin position="12"/>
        <end position="31"/>
    </location>
</feature>
<gene>
    <name evidence="5" type="ORF">PTT_14439</name>
</gene>
<evidence type="ECO:0000313" key="5">
    <source>
        <dbReference type="EMBL" id="EFQ89329.1"/>
    </source>
</evidence>
<dbReference type="CDD" id="cd05233">
    <property type="entry name" value="SDR_c"/>
    <property type="match status" value="1"/>
</dbReference>
<evidence type="ECO:0000313" key="6">
    <source>
        <dbReference type="Proteomes" id="UP000001067"/>
    </source>
</evidence>
<dbReference type="SUPFAM" id="SSF51735">
    <property type="entry name" value="NAD(P)-binding Rossmann-fold domains"/>
    <property type="match status" value="1"/>
</dbReference>
<name>E3RY59_PYRTT</name>
<keyword evidence="2" id="KW-0560">Oxidoreductase</keyword>
<dbReference type="PANTHER" id="PTHR43115:SF4">
    <property type="entry name" value="DEHYDROGENASE_REDUCTASE SDR FAMILY MEMBER 11"/>
    <property type="match status" value="1"/>
</dbReference>
<dbReference type="Pfam" id="PF00106">
    <property type="entry name" value="adh_short"/>
    <property type="match status" value="1"/>
</dbReference>
<dbReference type="AlphaFoldDB" id="E3RY59"/>
<dbReference type="SMART" id="SM00822">
    <property type="entry name" value="PKS_KR"/>
    <property type="match status" value="1"/>
</dbReference>
<dbReference type="InterPro" id="IPR036291">
    <property type="entry name" value="NAD(P)-bd_dom_sf"/>
</dbReference>
<dbReference type="EMBL" id="GL535824">
    <property type="protein sequence ID" value="EFQ89329.1"/>
    <property type="molecule type" value="Genomic_DNA"/>
</dbReference>
<feature type="compositionally biased region" description="Low complexity" evidence="3">
    <location>
        <begin position="15"/>
        <end position="27"/>
    </location>
</feature>
<accession>E3RY59</accession>
<organism evidence="6">
    <name type="scientific">Pyrenophora teres f. teres (strain 0-1)</name>
    <name type="common">Barley net blotch fungus</name>
    <name type="synonym">Drechslera teres f. teres</name>
    <dbReference type="NCBI Taxonomy" id="861557"/>
    <lineage>
        <taxon>Eukaryota</taxon>
        <taxon>Fungi</taxon>
        <taxon>Dikarya</taxon>
        <taxon>Ascomycota</taxon>
        <taxon>Pezizomycotina</taxon>
        <taxon>Dothideomycetes</taxon>
        <taxon>Pleosporomycetidae</taxon>
        <taxon>Pleosporales</taxon>
        <taxon>Pleosporineae</taxon>
        <taxon>Pleosporaceae</taxon>
        <taxon>Pyrenophora</taxon>
    </lineage>
</organism>
<evidence type="ECO:0000256" key="2">
    <source>
        <dbReference type="ARBA" id="ARBA00023002"/>
    </source>
</evidence>
<evidence type="ECO:0000259" key="4">
    <source>
        <dbReference type="SMART" id="SM00822"/>
    </source>
</evidence>
<dbReference type="KEGG" id="pte:PTT_14439"/>
<dbReference type="Gene3D" id="3.40.50.720">
    <property type="entry name" value="NAD(P)-binding Rossmann-like Domain"/>
    <property type="match status" value="1"/>
</dbReference>
<dbReference type="OrthoDB" id="1933717at2759"/>
<sequence>MLGSIGGASYATCGTATSPTRSPTSSSQAAYPGSVADNCVMELDLHGDEMHPQQPGIDIHTPHSVHYPQFLPDMTEQTDYDTITWPVQLTSKVHRSLYSFLEPTNPTLSAVGKTILITGVSGGIGRAIAEAWTIAGAKGIVITGRKMEVLREVAQKMENIAQGKTKIVVTATDVTSEDDIERLWAKAKQELGRIDVLINNAGSLTQAMIGENEPSKWWQDFEVNVKGVYLNVHHFLAQAPEPHGTIITISTGSLCDTYPNFSSYTPSKLAQTRFMEFLHAEQSQIRTFSVFPGLVATNMLPKKYWNFALDDPMLTGGLTLFLSTPRAEWMRGGMVSVNWDYEEMEEHKEEILDKGLIKLAFCNAEFGKGGHPWATQKSG</sequence>
<dbReference type="InterPro" id="IPR057326">
    <property type="entry name" value="KR_dom"/>
</dbReference>
<dbReference type="eggNOG" id="KOG0725">
    <property type="taxonomic scope" value="Eukaryota"/>
</dbReference>
<dbReference type="InterPro" id="IPR002347">
    <property type="entry name" value="SDR_fam"/>
</dbReference>
<proteinExistence type="inferred from homology"/>
<reference evidence="5 6" key="1">
    <citation type="journal article" date="2010" name="Genome Biol.">
        <title>A first genome assembly of the barley fungal pathogen Pyrenophora teres f. teres.</title>
        <authorList>
            <person name="Ellwood S.R."/>
            <person name="Liu Z."/>
            <person name="Syme R.A."/>
            <person name="Lai Z."/>
            <person name="Hane J.K."/>
            <person name="Keiper F."/>
            <person name="Moffat C.S."/>
            <person name="Oliver R.P."/>
            <person name="Friesen T.L."/>
        </authorList>
    </citation>
    <scope>NUCLEOTIDE SEQUENCE [LARGE SCALE GENOMIC DNA]</scope>
    <source>
        <strain evidence="5 6">0-1</strain>
    </source>
</reference>
<dbReference type="GO" id="GO:0016491">
    <property type="term" value="F:oxidoreductase activity"/>
    <property type="evidence" value="ECO:0007669"/>
    <property type="project" value="UniProtKB-KW"/>
</dbReference>
<dbReference type="PRINTS" id="PR00081">
    <property type="entry name" value="GDHRDH"/>
</dbReference>
<protein>
    <recommendedName>
        <fullName evidence="4">Ketoreductase domain-containing protein</fullName>
    </recommendedName>
</protein>
<dbReference type="Proteomes" id="UP000001067">
    <property type="component" value="Unassembled WGS sequence"/>
</dbReference>
<keyword evidence="6" id="KW-1185">Reference proteome</keyword>
<evidence type="ECO:0000256" key="1">
    <source>
        <dbReference type="ARBA" id="ARBA00006484"/>
    </source>
</evidence>
<comment type="similarity">
    <text evidence="1">Belongs to the short-chain dehydrogenases/reductases (SDR) family.</text>
</comment>
<evidence type="ECO:0000256" key="3">
    <source>
        <dbReference type="SAM" id="MobiDB-lite"/>
    </source>
</evidence>
<dbReference type="HOGENOM" id="CLU_010194_8_0_1"/>
<feature type="domain" description="Ketoreductase" evidence="4">
    <location>
        <begin position="113"/>
        <end position="298"/>
    </location>
</feature>